<dbReference type="PROSITE" id="PS51180">
    <property type="entry name" value="BRO1"/>
    <property type="match status" value="1"/>
</dbReference>
<dbReference type="InterPro" id="IPR038499">
    <property type="entry name" value="BRO1_sf"/>
</dbReference>
<name>A0A6P5Y3A5_DURZI</name>
<dbReference type="InterPro" id="IPR038898">
    <property type="entry name" value="BROX"/>
</dbReference>
<dbReference type="GeneID" id="111288331"/>
<gene>
    <name evidence="4" type="primary">LOC111288331</name>
</gene>
<dbReference type="RefSeq" id="XP_022734908.1">
    <property type="nucleotide sequence ID" value="XM_022879173.1"/>
</dbReference>
<dbReference type="AlphaFoldDB" id="A0A6P5Y3A5"/>
<reference evidence="4" key="1">
    <citation type="submission" date="2025-08" db="UniProtKB">
        <authorList>
            <consortium name="RefSeq"/>
        </authorList>
    </citation>
    <scope>IDENTIFICATION</scope>
    <source>
        <tissue evidence="4">Fruit stalk</tissue>
    </source>
</reference>
<sequence>MMLHYLQPAKLQTRKIVFEDVFSARDSATLEHLKELSSRRRVIEDSINQSSSITEAIAREMSGGLTSRCLRDLQKLEQYLPLLENLIFHVDLVSSNHHVVHWISELKICWSSALSSSSFFNLRGSKLFQIDNLRYELGMISYLYAALLRERAVEILPTDLVQSATLFREAAGVFQHLTNENFPSLQSAHSGERPLEATPSMCTVMSLICLAEAQAITIRKAEEKGTTVGLLAKLHYGITELLGEATAILYSNTREYKDVSSCFLEFISSCKALHELRSLKYLAEGLKMADQVGVAIGVLCDALIKVKKKVPMEESWRTIFRKEIDDAADMLRKFENENEFVWHEKIPGGDELPQPQGNKIVNAIPYHPKRWERELSFKI</sequence>
<comment type="similarity">
    <text evidence="1">Belongs to the BROX family.</text>
</comment>
<organism evidence="3 4">
    <name type="scientific">Durio zibethinus</name>
    <name type="common">Durian</name>
    <dbReference type="NCBI Taxonomy" id="66656"/>
    <lineage>
        <taxon>Eukaryota</taxon>
        <taxon>Viridiplantae</taxon>
        <taxon>Streptophyta</taxon>
        <taxon>Embryophyta</taxon>
        <taxon>Tracheophyta</taxon>
        <taxon>Spermatophyta</taxon>
        <taxon>Magnoliopsida</taxon>
        <taxon>eudicotyledons</taxon>
        <taxon>Gunneridae</taxon>
        <taxon>Pentapetalae</taxon>
        <taxon>rosids</taxon>
        <taxon>malvids</taxon>
        <taxon>Malvales</taxon>
        <taxon>Malvaceae</taxon>
        <taxon>Helicteroideae</taxon>
        <taxon>Durio</taxon>
    </lineage>
</organism>
<keyword evidence="3" id="KW-1185">Reference proteome</keyword>
<proteinExistence type="inferred from homology"/>
<dbReference type="InterPro" id="IPR004328">
    <property type="entry name" value="BRO1_dom"/>
</dbReference>
<evidence type="ECO:0000313" key="4">
    <source>
        <dbReference type="RefSeq" id="XP_022734908.1"/>
    </source>
</evidence>
<dbReference type="PANTHER" id="PTHR23032">
    <property type="entry name" value="BRO1 DOMAIN-CONTAINING PROTEIN BROX"/>
    <property type="match status" value="1"/>
</dbReference>
<protein>
    <submittedName>
        <fullName evidence="4">Programmed cell death 6-interacting protein isoform X1</fullName>
    </submittedName>
</protein>
<dbReference type="KEGG" id="dzi:111288331"/>
<dbReference type="CDD" id="cd09247">
    <property type="entry name" value="BRO1_Alix_like_2"/>
    <property type="match status" value="1"/>
</dbReference>
<feature type="domain" description="BRO1" evidence="2">
    <location>
        <begin position="1"/>
        <end position="379"/>
    </location>
</feature>
<evidence type="ECO:0000259" key="2">
    <source>
        <dbReference type="PROSITE" id="PS51180"/>
    </source>
</evidence>
<accession>A0A6P5Y3A5</accession>
<dbReference type="SMART" id="SM01041">
    <property type="entry name" value="BRO1"/>
    <property type="match status" value="1"/>
</dbReference>
<dbReference type="OrthoDB" id="10266451at2759"/>
<evidence type="ECO:0000313" key="3">
    <source>
        <dbReference type="Proteomes" id="UP000515121"/>
    </source>
</evidence>
<dbReference type="PANTHER" id="PTHR23032:SF20">
    <property type="entry name" value="ENDOSOMAL TARGETING BRO1-LIKE DOMAIN-CONTAINING PROTEIN"/>
    <property type="match status" value="1"/>
</dbReference>
<evidence type="ECO:0000256" key="1">
    <source>
        <dbReference type="ARBA" id="ARBA00008901"/>
    </source>
</evidence>
<dbReference type="Proteomes" id="UP000515121">
    <property type="component" value="Unplaced"/>
</dbReference>
<dbReference type="Gene3D" id="1.25.40.280">
    <property type="entry name" value="alix/aip1 like domains"/>
    <property type="match status" value="1"/>
</dbReference>
<dbReference type="Pfam" id="PF03097">
    <property type="entry name" value="BRO1"/>
    <property type="match status" value="1"/>
</dbReference>